<proteinExistence type="predicted"/>
<dbReference type="Proteomes" id="UP000183859">
    <property type="component" value="Chromosome"/>
</dbReference>
<protein>
    <submittedName>
        <fullName evidence="1">Uncharacterized protein</fullName>
    </submittedName>
</protein>
<accession>A0A1L3I654</accession>
<sequence length="221" mass="23612">MQLPRSTVPSGLACCQIDAPVIGAVANDDAVQLRFYIGTESLPWGANGAGDIFGAVHFVFLRHLADPLDQGAIRGRNNGGIDCMVAVIGAVLGFDRAILVGQQAVQPPMAAQPFGQAAGHNPDVAFAVYPVIERIKITASDTRQVLRIFQSAGCKIILTLETLRRVWGKAPRLLPGRFLRLASIASQAGLYLSRFDAGPLIAFTAPKETRYGHEPDGRIPS</sequence>
<dbReference type="STRING" id="1844006.PhaeoP97_02191"/>
<reference evidence="2" key="1">
    <citation type="submission" date="2016-07" db="EMBL/GenBank/DDBJ databases">
        <title>Phaeobacter portensis sp. nov., a tropodithietic acid producing bacterium isolated from a German harbor.</title>
        <authorList>
            <person name="Freese H.M."/>
            <person name="Bunk B."/>
            <person name="Breider S."/>
            <person name="Brinkhoff T."/>
        </authorList>
    </citation>
    <scope>NUCLEOTIDE SEQUENCE [LARGE SCALE GENOMIC DNA]</scope>
    <source>
        <strain evidence="2">P97</strain>
    </source>
</reference>
<name>A0A1L3I654_9RHOB</name>
<dbReference type="AlphaFoldDB" id="A0A1L3I654"/>
<dbReference type="KEGG" id="php:PhaeoP97_02191"/>
<organism evidence="1 2">
    <name type="scientific">Phaeobacter porticola</name>
    <dbReference type="NCBI Taxonomy" id="1844006"/>
    <lineage>
        <taxon>Bacteria</taxon>
        <taxon>Pseudomonadati</taxon>
        <taxon>Pseudomonadota</taxon>
        <taxon>Alphaproteobacteria</taxon>
        <taxon>Rhodobacterales</taxon>
        <taxon>Roseobacteraceae</taxon>
        <taxon>Phaeobacter</taxon>
    </lineage>
</organism>
<evidence type="ECO:0000313" key="2">
    <source>
        <dbReference type="Proteomes" id="UP000183859"/>
    </source>
</evidence>
<gene>
    <name evidence="1" type="ORF">PhaeoP97_02191</name>
</gene>
<dbReference type="EMBL" id="CP016364">
    <property type="protein sequence ID" value="APG47590.1"/>
    <property type="molecule type" value="Genomic_DNA"/>
</dbReference>
<keyword evidence="2" id="KW-1185">Reference proteome</keyword>
<evidence type="ECO:0000313" key="1">
    <source>
        <dbReference type="EMBL" id="APG47590.1"/>
    </source>
</evidence>